<dbReference type="EMBL" id="LAZR01029064">
    <property type="protein sequence ID" value="KKL60687.1"/>
    <property type="molecule type" value="Genomic_DNA"/>
</dbReference>
<dbReference type="AlphaFoldDB" id="A0A0F9GBX2"/>
<protein>
    <submittedName>
        <fullName evidence="1">Uncharacterized protein</fullName>
    </submittedName>
</protein>
<reference evidence="1" key="1">
    <citation type="journal article" date="2015" name="Nature">
        <title>Complex archaea that bridge the gap between prokaryotes and eukaryotes.</title>
        <authorList>
            <person name="Spang A."/>
            <person name="Saw J.H."/>
            <person name="Jorgensen S.L."/>
            <person name="Zaremba-Niedzwiedzka K."/>
            <person name="Martijn J."/>
            <person name="Lind A.E."/>
            <person name="van Eijk R."/>
            <person name="Schleper C."/>
            <person name="Guy L."/>
            <person name="Ettema T.J."/>
        </authorList>
    </citation>
    <scope>NUCLEOTIDE SEQUENCE</scope>
</reference>
<name>A0A0F9GBX2_9ZZZZ</name>
<gene>
    <name evidence="1" type="ORF">LCGC14_2202850</name>
</gene>
<feature type="non-terminal residue" evidence="1">
    <location>
        <position position="1"/>
    </location>
</feature>
<evidence type="ECO:0000313" key="1">
    <source>
        <dbReference type="EMBL" id="KKL60687.1"/>
    </source>
</evidence>
<accession>A0A0F9GBX2</accession>
<proteinExistence type="predicted"/>
<organism evidence="1">
    <name type="scientific">marine sediment metagenome</name>
    <dbReference type="NCBI Taxonomy" id="412755"/>
    <lineage>
        <taxon>unclassified sequences</taxon>
        <taxon>metagenomes</taxon>
        <taxon>ecological metagenomes</taxon>
    </lineage>
</organism>
<sequence>GALTRQHRRFTSMSGNQPSAIGSLAAALTVVKRAPAGAQPAATGTLTRIEKAVRAVAGSQPAATGVLSTLGTFARELAGSQPTATGALTRSKAFSRALAGSQPTATGVLSTVTLELLAVPDASARLADSIVGAGATVSGKLVGASAREDVHIPVAIAHRNGRD</sequence>
<comment type="caution">
    <text evidence="1">The sequence shown here is derived from an EMBL/GenBank/DDBJ whole genome shotgun (WGS) entry which is preliminary data.</text>
</comment>